<gene>
    <name evidence="3" type="ORF">GBZ48_06495</name>
</gene>
<evidence type="ECO:0000313" key="4">
    <source>
        <dbReference type="Proteomes" id="UP000605086"/>
    </source>
</evidence>
<proteinExistence type="inferred from homology"/>
<evidence type="ECO:0000256" key="1">
    <source>
        <dbReference type="ARBA" id="ARBA00038248"/>
    </source>
</evidence>
<dbReference type="PANTHER" id="PTHR36565:SF1">
    <property type="entry name" value="UPF0332 PROTEIN TM_1000"/>
    <property type="match status" value="1"/>
</dbReference>
<accession>A0ABX2KCF0</accession>
<sequence length="154" mass="16215">MVGADVAHLPAPFDHDGAGAGGAGVSGTVEPLARLGRAEEALNAARLLYSGGFPRDSVNRAHLAMELAALAMLTRHGFGSKSHRGVQALFFEHVAKPGLMPMEHAQALAAALRDRLLTDYEEPAADVTRDRAAKHLANAERFLADVRSLLTAAS</sequence>
<keyword evidence="4" id="KW-1185">Reference proteome</keyword>
<feature type="domain" description="HEPN" evidence="2">
    <location>
        <begin position="35"/>
        <end position="148"/>
    </location>
</feature>
<dbReference type="InterPro" id="IPR052226">
    <property type="entry name" value="UPF0332_toxin"/>
</dbReference>
<dbReference type="Pfam" id="PF05168">
    <property type="entry name" value="HEPN"/>
    <property type="match status" value="1"/>
</dbReference>
<dbReference type="Gene3D" id="1.20.120.330">
    <property type="entry name" value="Nucleotidyltransferases domain 2"/>
    <property type="match status" value="1"/>
</dbReference>
<comment type="similarity">
    <text evidence="1">Belongs to the UPF0332 family.</text>
</comment>
<dbReference type="PANTHER" id="PTHR36565">
    <property type="entry name" value="UPF0332 PROTEIN TM_1000"/>
    <property type="match status" value="1"/>
</dbReference>
<name>A0ABX2KCF0_9PROT</name>
<evidence type="ECO:0000313" key="3">
    <source>
        <dbReference type="EMBL" id="NUA98933.1"/>
    </source>
</evidence>
<reference evidence="3 4" key="1">
    <citation type="submission" date="2019-10" db="EMBL/GenBank/DDBJ databases">
        <title>Genome sequence of Azospirillum melinis.</title>
        <authorList>
            <person name="Ambrosini A."/>
            <person name="Sant'Anna F.H."/>
            <person name="Cassan F.D."/>
            <person name="Souza E.M."/>
            <person name="Passaglia L.M.P."/>
        </authorList>
    </citation>
    <scope>NUCLEOTIDE SEQUENCE [LARGE SCALE GENOMIC DNA]</scope>
    <source>
        <strain evidence="3 4">TMCY0552</strain>
    </source>
</reference>
<dbReference type="Proteomes" id="UP000605086">
    <property type="component" value="Unassembled WGS sequence"/>
</dbReference>
<organism evidence="3 4">
    <name type="scientific">Azospirillum melinis</name>
    <dbReference type="NCBI Taxonomy" id="328839"/>
    <lineage>
        <taxon>Bacteria</taxon>
        <taxon>Pseudomonadati</taxon>
        <taxon>Pseudomonadota</taxon>
        <taxon>Alphaproteobacteria</taxon>
        <taxon>Rhodospirillales</taxon>
        <taxon>Azospirillaceae</taxon>
        <taxon>Azospirillum</taxon>
    </lineage>
</organism>
<dbReference type="EMBL" id="WHOS01000005">
    <property type="protein sequence ID" value="NUA98933.1"/>
    <property type="molecule type" value="Genomic_DNA"/>
</dbReference>
<dbReference type="InterPro" id="IPR007842">
    <property type="entry name" value="HEPN_dom"/>
</dbReference>
<evidence type="ECO:0000259" key="2">
    <source>
        <dbReference type="Pfam" id="PF05168"/>
    </source>
</evidence>
<comment type="caution">
    <text evidence="3">The sequence shown here is derived from an EMBL/GenBank/DDBJ whole genome shotgun (WGS) entry which is preliminary data.</text>
</comment>
<protein>
    <submittedName>
        <fullName evidence="3">HEPN domain-containing protein</fullName>
    </submittedName>
</protein>